<name>A0A6A1USA2_9ROSI</name>
<comment type="caution">
    <text evidence="2">The sequence shown here is derived from an EMBL/GenBank/DDBJ whole genome shotgun (WGS) entry which is preliminary data.</text>
</comment>
<dbReference type="AlphaFoldDB" id="A0A6A1USA2"/>
<evidence type="ECO:0000313" key="2">
    <source>
        <dbReference type="EMBL" id="KAB1201960.1"/>
    </source>
</evidence>
<dbReference type="InterPro" id="IPR036249">
    <property type="entry name" value="Thioredoxin-like_sf"/>
</dbReference>
<feature type="region of interest" description="Disordered" evidence="1">
    <location>
        <begin position="246"/>
        <end position="273"/>
    </location>
</feature>
<keyword evidence="3" id="KW-1185">Reference proteome</keyword>
<reference evidence="2 3" key="1">
    <citation type="journal article" date="2019" name="Plant Biotechnol. J.">
        <title>The red bayberry genome and genetic basis of sex determination.</title>
        <authorList>
            <person name="Jia H.M."/>
            <person name="Jia H.J."/>
            <person name="Cai Q.L."/>
            <person name="Wang Y."/>
            <person name="Zhao H.B."/>
            <person name="Yang W.F."/>
            <person name="Wang G.Y."/>
            <person name="Li Y.H."/>
            <person name="Zhan D.L."/>
            <person name="Shen Y.T."/>
            <person name="Niu Q.F."/>
            <person name="Chang L."/>
            <person name="Qiu J."/>
            <person name="Zhao L."/>
            <person name="Xie H.B."/>
            <person name="Fu W.Y."/>
            <person name="Jin J."/>
            <person name="Li X.W."/>
            <person name="Jiao Y."/>
            <person name="Zhou C.C."/>
            <person name="Tu T."/>
            <person name="Chai C.Y."/>
            <person name="Gao J.L."/>
            <person name="Fan L.J."/>
            <person name="van de Weg E."/>
            <person name="Wang J.Y."/>
            <person name="Gao Z.S."/>
        </authorList>
    </citation>
    <scope>NUCLEOTIDE SEQUENCE [LARGE SCALE GENOMIC DNA]</scope>
    <source>
        <tissue evidence="2">Leaves</tissue>
    </source>
</reference>
<dbReference type="PANTHER" id="PTHR21148">
    <property type="entry name" value="THIOREDOXIN DOMAIN-CONTAINING PROTEIN 9"/>
    <property type="match status" value="1"/>
</dbReference>
<dbReference type="Gene3D" id="3.40.30.10">
    <property type="entry name" value="Glutaredoxin"/>
    <property type="match status" value="2"/>
</dbReference>
<protein>
    <submittedName>
        <fullName evidence="2">Thioredoxin domain-containing protein PLP3B</fullName>
    </submittedName>
</protein>
<organism evidence="2 3">
    <name type="scientific">Morella rubra</name>
    <name type="common">Chinese bayberry</name>
    <dbReference type="NCBI Taxonomy" id="262757"/>
    <lineage>
        <taxon>Eukaryota</taxon>
        <taxon>Viridiplantae</taxon>
        <taxon>Streptophyta</taxon>
        <taxon>Embryophyta</taxon>
        <taxon>Tracheophyta</taxon>
        <taxon>Spermatophyta</taxon>
        <taxon>Magnoliopsida</taxon>
        <taxon>eudicotyledons</taxon>
        <taxon>Gunneridae</taxon>
        <taxon>Pentapetalae</taxon>
        <taxon>rosids</taxon>
        <taxon>fabids</taxon>
        <taxon>Fagales</taxon>
        <taxon>Myricaceae</taxon>
        <taxon>Morella</taxon>
    </lineage>
</organism>
<dbReference type="OrthoDB" id="10257948at2759"/>
<dbReference type="Proteomes" id="UP000516437">
    <property type="component" value="Chromosome 8"/>
</dbReference>
<proteinExistence type="predicted"/>
<dbReference type="CDD" id="cd02989">
    <property type="entry name" value="Phd_like_TxnDC9"/>
    <property type="match status" value="1"/>
</dbReference>
<evidence type="ECO:0000313" key="3">
    <source>
        <dbReference type="Proteomes" id="UP000516437"/>
    </source>
</evidence>
<evidence type="ECO:0000256" key="1">
    <source>
        <dbReference type="SAM" id="MobiDB-lite"/>
    </source>
</evidence>
<dbReference type="SUPFAM" id="SSF52833">
    <property type="entry name" value="Thioredoxin-like"/>
    <property type="match status" value="2"/>
</dbReference>
<dbReference type="EMBL" id="RXIC02000026">
    <property type="protein sequence ID" value="KAB1201960.1"/>
    <property type="molecule type" value="Genomic_DNA"/>
</dbReference>
<gene>
    <name evidence="2" type="ORF">CJ030_MR8G004529</name>
</gene>
<accession>A0A6A1USA2</accession>
<feature type="compositionally biased region" description="Polar residues" evidence="1">
    <location>
        <begin position="264"/>
        <end position="273"/>
    </location>
</feature>
<sequence length="273" mass="30757">MDPDSVKSTLTNLAFGNVMAAARNYQKELLAQEGAQSSNSFNQEVDLDELMDDPELEKLHADRIAVLKKEAEKREALKRQGHGEYREITEGDFLGEVTGSEKVICHFYHQEFYRCKIIDKHLKSLAPRHTDTKFIKLNAENAPFFITKLGVKTLPCVILFRTVVGIVLEMSSDKHISMINHRFIDLLILCAILHQDSNATLFTSRKGVAVDRLVGFQDLGGKDDFSTKTLEVLLIKKGIISEKKADEVDEDDGYDGNRRRAVRSSLNPDSDSD</sequence>